<evidence type="ECO:0000256" key="4">
    <source>
        <dbReference type="ARBA" id="ARBA00022692"/>
    </source>
</evidence>
<dbReference type="InterPro" id="IPR030802">
    <property type="entry name" value="Permease_MalE"/>
</dbReference>
<protein>
    <recommendedName>
        <fullName evidence="10">ABC transporter permease</fullName>
    </recommendedName>
</protein>
<keyword evidence="6 7" id="KW-0472">Membrane</keyword>
<comment type="subcellular location">
    <subcellularLocation>
        <location evidence="1">Membrane</location>
        <topology evidence="1">Multi-pass membrane protein</topology>
    </subcellularLocation>
</comment>
<keyword evidence="4 7" id="KW-0812">Transmembrane</keyword>
<dbReference type="HOGENOM" id="CLU_045686_1_1_7"/>
<evidence type="ECO:0000256" key="1">
    <source>
        <dbReference type="ARBA" id="ARBA00004141"/>
    </source>
</evidence>
<evidence type="ECO:0000256" key="6">
    <source>
        <dbReference type="ARBA" id="ARBA00023136"/>
    </source>
</evidence>
<dbReference type="EMBL" id="CP000112">
    <property type="protein sequence ID" value="ABB39094.1"/>
    <property type="molecule type" value="Genomic_DNA"/>
</dbReference>
<dbReference type="RefSeq" id="WP_011368177.1">
    <property type="nucleotide sequence ID" value="NC_007519.1"/>
</dbReference>
<feature type="transmembrane region" description="Helical" evidence="7">
    <location>
        <begin position="156"/>
        <end position="188"/>
    </location>
</feature>
<feature type="transmembrane region" description="Helical" evidence="7">
    <location>
        <begin position="64"/>
        <end position="84"/>
    </location>
</feature>
<sequence>MQTGTSASGLTAPLQQLGRNTLRFIGELGAVLLFFLDAVRHIFIASRLFRKVVQQVYFIGSKSLFVIALIGIFTGMVLGLQGYYTLVKFGSEGLLGAAVALTLIRELGPVLTAIMVTGRAGSAMAAEIGVMRISDQIDALEVMDVPPMGYLVTPRLLASLIVFPMLTALFNTIGIIGGYLTGVVLLGINSGVYFYRIDSSVGWSDVSGGFLKTMVFAVIVSIISCYQGYFTHMRKDGMGPEGVSNSTTSAVVMSCVLVLVSDYVLTSFLL</sequence>
<dbReference type="STRING" id="207559.Dde_2297"/>
<dbReference type="PANTHER" id="PTHR30188:SF4">
    <property type="entry name" value="PROTEIN TRIGALACTOSYLDIACYLGLYCEROL 1, CHLOROPLASTIC"/>
    <property type="match status" value="1"/>
</dbReference>
<gene>
    <name evidence="8" type="ordered locus">Dde_2297</name>
</gene>
<dbReference type="AlphaFoldDB" id="Q30Z02"/>
<evidence type="ECO:0008006" key="10">
    <source>
        <dbReference type="Google" id="ProtNLM"/>
    </source>
</evidence>
<evidence type="ECO:0000313" key="9">
    <source>
        <dbReference type="Proteomes" id="UP000002710"/>
    </source>
</evidence>
<proteinExistence type="inferred from homology"/>
<feature type="transmembrane region" description="Helical" evidence="7">
    <location>
        <begin position="250"/>
        <end position="269"/>
    </location>
</feature>
<dbReference type="GO" id="GO:0043190">
    <property type="term" value="C:ATP-binding cassette (ABC) transporter complex"/>
    <property type="evidence" value="ECO:0007669"/>
    <property type="project" value="InterPro"/>
</dbReference>
<evidence type="ECO:0000256" key="3">
    <source>
        <dbReference type="ARBA" id="ARBA00022448"/>
    </source>
</evidence>
<name>Q30Z02_OLEA2</name>
<feature type="transmembrane region" description="Helical" evidence="7">
    <location>
        <begin position="24"/>
        <end position="43"/>
    </location>
</feature>
<comment type="similarity">
    <text evidence="2 7">Belongs to the MlaE permease family.</text>
</comment>
<dbReference type="NCBIfam" id="TIGR00056">
    <property type="entry name" value="MlaE family lipid ABC transporter permease subunit"/>
    <property type="match status" value="1"/>
</dbReference>
<evidence type="ECO:0000256" key="2">
    <source>
        <dbReference type="ARBA" id="ARBA00007556"/>
    </source>
</evidence>
<accession>Q30Z02</accession>
<evidence type="ECO:0000256" key="5">
    <source>
        <dbReference type="ARBA" id="ARBA00022989"/>
    </source>
</evidence>
<reference evidence="8 9" key="1">
    <citation type="journal article" date="2011" name="J. Bacteriol.">
        <title>Complete genome sequence and updated annotation of Desulfovibrio alaskensis G20.</title>
        <authorList>
            <person name="Hauser L.J."/>
            <person name="Land M.L."/>
            <person name="Brown S.D."/>
            <person name="Larimer F."/>
            <person name="Keller K.L."/>
            <person name="Rapp-Giles B.J."/>
            <person name="Price M.N."/>
            <person name="Lin M."/>
            <person name="Bruce D.C."/>
            <person name="Detter J.C."/>
            <person name="Tapia R."/>
            <person name="Han C.S."/>
            <person name="Goodwin L.A."/>
            <person name="Cheng J.F."/>
            <person name="Pitluck S."/>
            <person name="Copeland A."/>
            <person name="Lucas S."/>
            <person name="Nolan M."/>
            <person name="Lapidus A.L."/>
            <person name="Palumbo A.V."/>
            <person name="Wall J.D."/>
        </authorList>
    </citation>
    <scope>NUCLEOTIDE SEQUENCE [LARGE SCALE GENOMIC DNA]</scope>
    <source>
        <strain evidence="9">ATCC BAA 1058 / DSM 17464 / G20</strain>
    </source>
</reference>
<evidence type="ECO:0000313" key="8">
    <source>
        <dbReference type="EMBL" id="ABB39094.1"/>
    </source>
</evidence>
<dbReference type="InterPro" id="IPR003453">
    <property type="entry name" value="ABC_MlaE_roteobac"/>
</dbReference>
<keyword evidence="3" id="KW-0813">Transport</keyword>
<dbReference type="PANTHER" id="PTHR30188">
    <property type="entry name" value="ABC TRANSPORTER PERMEASE PROTEIN-RELATED"/>
    <property type="match status" value="1"/>
</dbReference>
<evidence type="ECO:0000256" key="7">
    <source>
        <dbReference type="RuleBase" id="RU362044"/>
    </source>
</evidence>
<dbReference type="Proteomes" id="UP000002710">
    <property type="component" value="Chromosome"/>
</dbReference>
<dbReference type="eggNOG" id="COG0767">
    <property type="taxonomic scope" value="Bacteria"/>
</dbReference>
<keyword evidence="5 7" id="KW-1133">Transmembrane helix</keyword>
<keyword evidence="9" id="KW-1185">Reference proteome</keyword>
<dbReference type="KEGG" id="dde:Dde_2297"/>
<dbReference type="Pfam" id="PF02405">
    <property type="entry name" value="MlaE"/>
    <property type="match status" value="1"/>
</dbReference>
<dbReference type="GO" id="GO:0005548">
    <property type="term" value="F:phospholipid transporter activity"/>
    <property type="evidence" value="ECO:0007669"/>
    <property type="project" value="TreeGrafter"/>
</dbReference>
<feature type="transmembrane region" description="Helical" evidence="7">
    <location>
        <begin position="209"/>
        <end position="230"/>
    </location>
</feature>
<organism evidence="8 9">
    <name type="scientific">Oleidesulfovibrio alaskensis (strain ATCC BAA-1058 / DSM 17464 / G20)</name>
    <name type="common">Desulfovibrio alaskensis</name>
    <dbReference type="NCBI Taxonomy" id="207559"/>
    <lineage>
        <taxon>Bacteria</taxon>
        <taxon>Pseudomonadati</taxon>
        <taxon>Thermodesulfobacteriota</taxon>
        <taxon>Desulfovibrionia</taxon>
        <taxon>Desulfovibrionales</taxon>
        <taxon>Desulfovibrionaceae</taxon>
        <taxon>Oleidesulfovibrio</taxon>
    </lineage>
</organism>